<protein>
    <recommendedName>
        <fullName evidence="3">STAS/SEC14 domain-containing protein</fullName>
    </recommendedName>
</protein>
<accession>A0A0L6JHQ0</accession>
<dbReference type="EMBL" id="LGTC01000001">
    <property type="protein sequence ID" value="KNY25238.1"/>
    <property type="molecule type" value="Genomic_DNA"/>
</dbReference>
<dbReference type="STRING" id="398512.Bccel_0495"/>
<organism evidence="1 2">
    <name type="scientific">Pseudobacteroides cellulosolvens ATCC 35603 = DSM 2933</name>
    <dbReference type="NCBI Taxonomy" id="398512"/>
    <lineage>
        <taxon>Bacteria</taxon>
        <taxon>Bacillati</taxon>
        <taxon>Bacillota</taxon>
        <taxon>Clostridia</taxon>
        <taxon>Eubacteriales</taxon>
        <taxon>Oscillospiraceae</taxon>
        <taxon>Pseudobacteroides</taxon>
    </lineage>
</organism>
<comment type="caution">
    <text evidence="1">The sequence shown here is derived from an EMBL/GenBank/DDBJ whole genome shotgun (WGS) entry which is preliminary data.</text>
</comment>
<sequence>MDMMDLTKIAKNSSYEISVNVSSNILIITFLGLWDKTSQLEYYLEDIMIAIDKLTPGFNAIVDLTLYKGSTSEFIHLHVEAQTLALTAGLNKTAVILRDNPMLKVTIEFIFKQSGAQATYFNSFQTAEHWLSLLCSPQSLNSKI</sequence>
<dbReference type="RefSeq" id="WP_152965897.1">
    <property type="nucleotide sequence ID" value="NZ_KN050763.1"/>
</dbReference>
<dbReference type="eggNOG" id="ENOG50309XD">
    <property type="taxonomic scope" value="Bacteria"/>
</dbReference>
<dbReference type="AlphaFoldDB" id="A0A0L6JHQ0"/>
<proteinExistence type="predicted"/>
<evidence type="ECO:0000313" key="1">
    <source>
        <dbReference type="EMBL" id="KNY25238.1"/>
    </source>
</evidence>
<dbReference type="Proteomes" id="UP000036923">
    <property type="component" value="Unassembled WGS sequence"/>
</dbReference>
<name>A0A0L6JHQ0_9FIRM</name>
<gene>
    <name evidence="1" type="ORF">Bccel_0495</name>
</gene>
<keyword evidence="2" id="KW-1185">Reference proteome</keyword>
<reference evidence="2" key="1">
    <citation type="submission" date="2015-07" db="EMBL/GenBank/DDBJ databases">
        <title>Near-Complete Genome Sequence of the Cellulolytic Bacterium Bacteroides (Pseudobacteroides) cellulosolvens ATCC 35603.</title>
        <authorList>
            <person name="Dassa B."/>
            <person name="Utturkar S.M."/>
            <person name="Klingeman D.M."/>
            <person name="Hurt R.A."/>
            <person name="Keller M."/>
            <person name="Xu J."/>
            <person name="Reddy Y.H.K."/>
            <person name="Borovok I."/>
            <person name="Grinberg I.R."/>
            <person name="Lamed R."/>
            <person name="Zhivin O."/>
            <person name="Bayer E.A."/>
            <person name="Brown S.D."/>
        </authorList>
    </citation>
    <scope>NUCLEOTIDE SEQUENCE [LARGE SCALE GENOMIC DNA]</scope>
    <source>
        <strain evidence="2">DSM 2933</strain>
    </source>
</reference>
<evidence type="ECO:0008006" key="3">
    <source>
        <dbReference type="Google" id="ProtNLM"/>
    </source>
</evidence>
<evidence type="ECO:0000313" key="2">
    <source>
        <dbReference type="Proteomes" id="UP000036923"/>
    </source>
</evidence>